<organism evidence="10 11">
    <name type="scientific">Paramylibacter kogurei</name>
    <dbReference type="NCBI Taxonomy" id="1889778"/>
    <lineage>
        <taxon>Bacteria</taxon>
        <taxon>Pseudomonadati</taxon>
        <taxon>Pseudomonadota</taxon>
        <taxon>Alphaproteobacteria</taxon>
        <taxon>Rhodobacterales</taxon>
        <taxon>Paracoccaceae</taxon>
        <taxon>Paramylibacter</taxon>
    </lineage>
</organism>
<evidence type="ECO:0000256" key="3">
    <source>
        <dbReference type="ARBA" id="ARBA00022475"/>
    </source>
</evidence>
<feature type="transmembrane region" description="Helical" evidence="7">
    <location>
        <begin position="111"/>
        <end position="130"/>
    </location>
</feature>
<evidence type="ECO:0000313" key="11">
    <source>
        <dbReference type="Proteomes" id="UP000231516"/>
    </source>
</evidence>
<evidence type="ECO:0000256" key="7">
    <source>
        <dbReference type="SAM" id="Phobius"/>
    </source>
</evidence>
<dbReference type="Proteomes" id="UP000231516">
    <property type="component" value="Unassembled WGS sequence"/>
</dbReference>
<keyword evidence="5 7" id="KW-1133">Transmembrane helix</keyword>
<dbReference type="InterPro" id="IPR049278">
    <property type="entry name" value="MS_channel_C"/>
</dbReference>
<dbReference type="EMBL" id="MDGM01000014">
    <property type="protein sequence ID" value="PIB23286.1"/>
    <property type="molecule type" value="Genomic_DNA"/>
</dbReference>
<name>A0A2G5K162_9RHOB</name>
<comment type="caution">
    <text evidence="10">The sequence shown here is derived from an EMBL/GenBank/DDBJ whole genome shotgun (WGS) entry which is preliminary data.</text>
</comment>
<feature type="transmembrane region" description="Helical" evidence="7">
    <location>
        <begin position="221"/>
        <end position="240"/>
    </location>
</feature>
<dbReference type="SUPFAM" id="SSF82689">
    <property type="entry name" value="Mechanosensitive channel protein MscS (YggB), C-terminal domain"/>
    <property type="match status" value="1"/>
</dbReference>
<proteinExistence type="inferred from homology"/>
<dbReference type="SUPFAM" id="SSF50182">
    <property type="entry name" value="Sm-like ribonucleoproteins"/>
    <property type="match status" value="1"/>
</dbReference>
<keyword evidence="4 7" id="KW-0812">Transmembrane</keyword>
<evidence type="ECO:0000256" key="1">
    <source>
        <dbReference type="ARBA" id="ARBA00004651"/>
    </source>
</evidence>
<keyword evidence="3" id="KW-1003">Cell membrane</keyword>
<sequence length="449" mass="49513">MGKVAEAATVQNVTDQAVGLFALGENLINRLSSKWSLYQIGIIIGLILLSYCVKLVLKPKIRAALGNLHGVPKPLLRILVLLNQRIALILFVLFSWITYFIMQAATWPSRSYFIGVVASLATAWVIIAVLTKLINNRTIRKFVAWGAWAYATLKILNLWDDTANLLETIAIDTGGIRISVMMVLTAIVTLGVLFALANVLNRSGARQIHNAQDMSPSIKALLTKALQLLLYGGALLFSLRAVGFDLGSLALLSGAIGLGIGFGLQKIVSNLISGIIILLDKSIKPGDVISLDGTFGWITQLGARYASITTRDGREYLVPNEDFITNQVINWTHSSDFVRLDIHFGVSYDSDPHFVKKIATDAPLSVNRVVSSPAPVCHIINFGDSSIDFKLRFWIKDPTSGLTNIRGNVYLALWDTLKEHNIEIPYPRRDVHMFTEPNQRPEPTKLPED</sequence>
<dbReference type="SUPFAM" id="SSF82861">
    <property type="entry name" value="Mechanosensitive channel protein MscS (YggB), transmembrane region"/>
    <property type="match status" value="1"/>
</dbReference>
<evidence type="ECO:0000313" key="10">
    <source>
        <dbReference type="EMBL" id="PIB23286.1"/>
    </source>
</evidence>
<evidence type="ECO:0000256" key="5">
    <source>
        <dbReference type="ARBA" id="ARBA00022989"/>
    </source>
</evidence>
<dbReference type="AlphaFoldDB" id="A0A2G5K162"/>
<dbReference type="GO" id="GO:0005886">
    <property type="term" value="C:plasma membrane"/>
    <property type="evidence" value="ECO:0007669"/>
    <property type="project" value="UniProtKB-SubCell"/>
</dbReference>
<feature type="domain" description="Mechanosensitive ion channel MscS C-terminal" evidence="9">
    <location>
        <begin position="342"/>
        <end position="424"/>
    </location>
</feature>
<keyword evidence="11" id="KW-1185">Reference proteome</keyword>
<dbReference type="InterPro" id="IPR023408">
    <property type="entry name" value="MscS_beta-dom_sf"/>
</dbReference>
<dbReference type="Pfam" id="PF00924">
    <property type="entry name" value="MS_channel_2nd"/>
    <property type="match status" value="1"/>
</dbReference>
<dbReference type="PANTHER" id="PTHR30347:SF1">
    <property type="entry name" value="MECHANOSENSITIVE CHANNEL MSCK"/>
    <property type="match status" value="1"/>
</dbReference>
<dbReference type="OrthoDB" id="9799209at2"/>
<dbReference type="InterPro" id="IPR010920">
    <property type="entry name" value="LSM_dom_sf"/>
</dbReference>
<protein>
    <submittedName>
        <fullName evidence="10">Mechanosensitive ion channel protein</fullName>
    </submittedName>
</protein>
<comment type="subcellular location">
    <subcellularLocation>
        <location evidence="1">Cell membrane</location>
        <topology evidence="1">Multi-pass membrane protein</topology>
    </subcellularLocation>
</comment>
<dbReference type="GO" id="GO:0008381">
    <property type="term" value="F:mechanosensitive monoatomic ion channel activity"/>
    <property type="evidence" value="ECO:0007669"/>
    <property type="project" value="UniProtKB-ARBA"/>
</dbReference>
<feature type="transmembrane region" description="Helical" evidence="7">
    <location>
        <begin position="37"/>
        <end position="57"/>
    </location>
</feature>
<evidence type="ECO:0000256" key="2">
    <source>
        <dbReference type="ARBA" id="ARBA00008017"/>
    </source>
</evidence>
<evidence type="ECO:0000259" key="8">
    <source>
        <dbReference type="Pfam" id="PF00924"/>
    </source>
</evidence>
<feature type="transmembrane region" description="Helical" evidence="7">
    <location>
        <begin position="142"/>
        <end position="159"/>
    </location>
</feature>
<dbReference type="InterPro" id="IPR011014">
    <property type="entry name" value="MscS_channel_TM-2"/>
</dbReference>
<evidence type="ECO:0000259" key="9">
    <source>
        <dbReference type="Pfam" id="PF21082"/>
    </source>
</evidence>
<dbReference type="Gene3D" id="1.10.287.1260">
    <property type="match status" value="1"/>
</dbReference>
<feature type="domain" description="Mechanosensitive ion channel MscS" evidence="8">
    <location>
        <begin position="267"/>
        <end position="333"/>
    </location>
</feature>
<dbReference type="InterPro" id="IPR011066">
    <property type="entry name" value="MscS_channel_C_sf"/>
</dbReference>
<dbReference type="InterPro" id="IPR052702">
    <property type="entry name" value="MscS-like_channel"/>
</dbReference>
<accession>A0A2G5K162</accession>
<comment type="similarity">
    <text evidence="2">Belongs to the MscS (TC 1.A.23) family.</text>
</comment>
<keyword evidence="6 7" id="KW-0472">Membrane</keyword>
<evidence type="ECO:0000256" key="6">
    <source>
        <dbReference type="ARBA" id="ARBA00023136"/>
    </source>
</evidence>
<dbReference type="Gene3D" id="3.30.70.100">
    <property type="match status" value="1"/>
</dbReference>
<dbReference type="PANTHER" id="PTHR30347">
    <property type="entry name" value="POTASSIUM CHANNEL RELATED"/>
    <property type="match status" value="1"/>
</dbReference>
<dbReference type="Pfam" id="PF21082">
    <property type="entry name" value="MS_channel_3rd"/>
    <property type="match status" value="1"/>
</dbReference>
<dbReference type="InterPro" id="IPR006685">
    <property type="entry name" value="MscS_channel_2nd"/>
</dbReference>
<reference evidence="10 11" key="1">
    <citation type="submission" date="2016-08" db="EMBL/GenBank/DDBJ databases">
        <title>Draft genome of Amylibacter sp. strain 4G11.</title>
        <authorList>
            <person name="Wong S.-K."/>
            <person name="Hamasaki K."/>
            <person name="Yoshizawa S."/>
        </authorList>
    </citation>
    <scope>NUCLEOTIDE SEQUENCE [LARGE SCALE GENOMIC DNA]</scope>
    <source>
        <strain evidence="10 11">4G11</strain>
    </source>
</reference>
<gene>
    <name evidence="10" type="ORF">BFP76_08485</name>
</gene>
<dbReference type="Gene3D" id="2.30.30.60">
    <property type="match status" value="1"/>
</dbReference>
<feature type="transmembrane region" description="Helical" evidence="7">
    <location>
        <begin position="78"/>
        <end position="99"/>
    </location>
</feature>
<evidence type="ECO:0000256" key="4">
    <source>
        <dbReference type="ARBA" id="ARBA00022692"/>
    </source>
</evidence>
<feature type="transmembrane region" description="Helical" evidence="7">
    <location>
        <begin position="179"/>
        <end position="200"/>
    </location>
</feature>